<proteinExistence type="predicted"/>
<dbReference type="GO" id="GO:0003755">
    <property type="term" value="F:peptidyl-prolyl cis-trans isomerase activity"/>
    <property type="evidence" value="ECO:0007669"/>
    <property type="project" value="UniProtKB-KW"/>
</dbReference>
<dbReference type="InterPro" id="IPR046357">
    <property type="entry name" value="PPIase_dom_sf"/>
</dbReference>
<dbReference type="Gene3D" id="1.10.8.1040">
    <property type="match status" value="1"/>
</dbReference>
<dbReference type="Gene3D" id="3.10.50.40">
    <property type="match status" value="1"/>
</dbReference>
<dbReference type="PANTHER" id="PTHR47245:SF2">
    <property type="entry name" value="PEPTIDYL-PROLYL CIS-TRANS ISOMERASE HP_0175-RELATED"/>
    <property type="match status" value="1"/>
</dbReference>
<dbReference type="PROSITE" id="PS50198">
    <property type="entry name" value="PPIC_PPIASE_2"/>
    <property type="match status" value="1"/>
</dbReference>
<protein>
    <submittedName>
        <fullName evidence="4">PpiC-type peptidyl-prolyl cis-trans isomerase</fullName>
    </submittedName>
</protein>
<keyword evidence="1" id="KW-0697">Rotamase</keyword>
<dbReference type="InterPro" id="IPR027304">
    <property type="entry name" value="Trigger_fact/SurA_dom_sf"/>
</dbReference>
<evidence type="ECO:0000259" key="3">
    <source>
        <dbReference type="PROSITE" id="PS50198"/>
    </source>
</evidence>
<dbReference type="EMBL" id="HQ009871">
    <property type="protein sequence ID" value="ADR10202.1"/>
    <property type="molecule type" value="Genomic_DNA"/>
</dbReference>
<dbReference type="AlphaFoldDB" id="E5KC18"/>
<evidence type="ECO:0000256" key="2">
    <source>
        <dbReference type="SAM" id="SignalP"/>
    </source>
</evidence>
<feature type="chain" id="PRO_5007913704" evidence="2">
    <location>
        <begin position="31"/>
        <end position="290"/>
    </location>
</feature>
<dbReference type="SUPFAM" id="SSF109998">
    <property type="entry name" value="Triger factor/SurA peptide-binding domain-like"/>
    <property type="match status" value="1"/>
</dbReference>
<reference evidence="4" key="1">
    <citation type="submission" date="2010-07" db="EMBL/GenBank/DDBJ databases">
        <authorList>
            <person name="Lussier F.-X."/>
            <person name="Cote A."/>
            <person name="Shareck F."/>
        </authorList>
    </citation>
    <scope>NUCLEOTIDE SEQUENCE</scope>
</reference>
<accession>E5KC18</accession>
<dbReference type="Pfam" id="PF13145">
    <property type="entry name" value="Rotamase_2"/>
    <property type="match status" value="1"/>
</dbReference>
<dbReference type="PANTHER" id="PTHR47245">
    <property type="entry name" value="PEPTIDYLPROLYL ISOMERASE"/>
    <property type="match status" value="1"/>
</dbReference>
<evidence type="ECO:0000256" key="1">
    <source>
        <dbReference type="PROSITE-ProRule" id="PRU00278"/>
    </source>
</evidence>
<dbReference type="InterPro" id="IPR000297">
    <property type="entry name" value="PPIase_PpiC"/>
</dbReference>
<evidence type="ECO:0000313" key="4">
    <source>
        <dbReference type="EMBL" id="ADR10202.1"/>
    </source>
</evidence>
<keyword evidence="2" id="KW-0732">Signal</keyword>
<feature type="signal peptide" evidence="2">
    <location>
        <begin position="1"/>
        <end position="30"/>
    </location>
</feature>
<dbReference type="InterPro" id="IPR050245">
    <property type="entry name" value="PrsA_foldase"/>
</dbReference>
<reference evidence="4" key="2">
    <citation type="journal article" date="2011" name="J. Ind. Microbiol. Biotechnol.">
        <title>Construction and functional screening of a metagenomic library using a T7 RNA polymerase-based expression cosmid vector.</title>
        <authorList>
            <person name="Lussier F.X."/>
            <person name="Chambenoit O."/>
            <person name="Cote A."/>
            <person name="Hupe J.F."/>
            <person name="Denis F."/>
            <person name="Juteau P."/>
            <person name="Beaudet R."/>
            <person name="Shareck F."/>
        </authorList>
    </citation>
    <scope>NUCLEOTIDE SEQUENCE</scope>
</reference>
<feature type="domain" description="PpiC" evidence="3">
    <location>
        <begin position="157"/>
        <end position="247"/>
    </location>
</feature>
<organism evidence="4">
    <name type="scientific">bacterium enrichment culture clone F5-11</name>
    <dbReference type="NCBI Taxonomy" id="930157"/>
    <lineage>
        <taxon>Bacteria</taxon>
        <taxon>environmental samples</taxon>
    </lineage>
</organism>
<keyword evidence="1 4" id="KW-0413">Isomerase</keyword>
<dbReference type="PROSITE" id="PS51257">
    <property type="entry name" value="PROKAR_LIPOPROTEIN"/>
    <property type="match status" value="1"/>
</dbReference>
<dbReference type="SUPFAM" id="SSF54534">
    <property type="entry name" value="FKBP-like"/>
    <property type="match status" value="1"/>
</dbReference>
<sequence>MPHRPIPTPIIHRLLLLASLAAVTACSSEASLPQALPRSGNEPVATVNGRPIPRGVFEVMLGVTRQEKASEAEATGQTAQPELTEADHQAILDRLITLEAVVQEAAKQGFGTDDAFLHELALQRDTLIAQRFLAEASKKIEIDDAAIAEYYAQLPKHFEYDLRQIVTADEASARAVIAKLKDGADFAQLASEMSQAPEAANGGSLGWLMAEQLPTTIADAVRAMQAGTFTDQPLQTPQGWHVVRVEGVRQLEQVPLETARAWIEGELRNQKIQQMIDQMRASAKVEILAN</sequence>
<name>E5KC18_9BACT</name>